<proteinExistence type="predicted"/>
<protein>
    <recommendedName>
        <fullName evidence="3">DUF3221 domain-containing protein</fullName>
    </recommendedName>
</protein>
<sequence length="148" mass="16932">MFKRVVLGISLITLISGGSIISMKYNTTDAVNFNRVVKRKDYNYVSFQNLYENPQLYTGTKVYQYGTVEKVVFNSNSSYMLVVLNGKDQSNIIKLNFDYSKTDNANRFSVGTEVRFYGKVSKPEQYETGRGRETSRPVIEAAYVDLKK</sequence>
<organism evidence="1 2">
    <name type="scientific">Companilactobacillus keshanensis</name>
    <dbReference type="NCBI Taxonomy" id="2486003"/>
    <lineage>
        <taxon>Bacteria</taxon>
        <taxon>Bacillati</taxon>
        <taxon>Bacillota</taxon>
        <taxon>Bacilli</taxon>
        <taxon>Lactobacillales</taxon>
        <taxon>Lactobacillaceae</taxon>
        <taxon>Companilactobacillus</taxon>
    </lineage>
</organism>
<accession>A0ABW4BYR5</accession>
<dbReference type="RefSeq" id="WP_125676067.1">
    <property type="nucleotide sequence ID" value="NZ_JBHTOI010000048.1"/>
</dbReference>
<dbReference type="EMBL" id="JBHTOI010000048">
    <property type="protein sequence ID" value="MFD1419159.1"/>
    <property type="molecule type" value="Genomic_DNA"/>
</dbReference>
<evidence type="ECO:0008006" key="3">
    <source>
        <dbReference type="Google" id="ProtNLM"/>
    </source>
</evidence>
<name>A0ABW4BYR5_9LACO</name>
<comment type="caution">
    <text evidence="1">The sequence shown here is derived from an EMBL/GenBank/DDBJ whole genome shotgun (WGS) entry which is preliminary data.</text>
</comment>
<keyword evidence="2" id="KW-1185">Reference proteome</keyword>
<dbReference type="Proteomes" id="UP001597251">
    <property type="component" value="Unassembled WGS sequence"/>
</dbReference>
<gene>
    <name evidence="1" type="ORF">ACFQ42_10410</name>
</gene>
<evidence type="ECO:0000313" key="2">
    <source>
        <dbReference type="Proteomes" id="UP001597251"/>
    </source>
</evidence>
<reference evidence="2" key="1">
    <citation type="journal article" date="2019" name="Int. J. Syst. Evol. Microbiol.">
        <title>The Global Catalogue of Microorganisms (GCM) 10K type strain sequencing project: providing services to taxonomists for standard genome sequencing and annotation.</title>
        <authorList>
            <consortium name="The Broad Institute Genomics Platform"/>
            <consortium name="The Broad Institute Genome Sequencing Center for Infectious Disease"/>
            <person name="Wu L."/>
            <person name="Ma J."/>
        </authorList>
    </citation>
    <scope>NUCLEOTIDE SEQUENCE [LARGE SCALE GENOMIC DNA]</scope>
    <source>
        <strain evidence="2">CCM 8936</strain>
    </source>
</reference>
<evidence type="ECO:0000313" key="1">
    <source>
        <dbReference type="EMBL" id="MFD1419159.1"/>
    </source>
</evidence>